<dbReference type="EMBL" id="JAUFPU010000002">
    <property type="protein sequence ID" value="MDN3575497.1"/>
    <property type="molecule type" value="Genomic_DNA"/>
</dbReference>
<evidence type="ECO:0000313" key="1">
    <source>
        <dbReference type="EMBL" id="MDN3575497.1"/>
    </source>
</evidence>
<reference evidence="1" key="1">
    <citation type="journal article" date="2014" name="Int. J. Syst. Evol. Microbiol.">
        <title>Complete genome of a new Firmicutes species belonging to the dominant human colonic microbiota ('Ruminococcus bicirculans') reveals two chromosomes and a selective capacity to utilize plant glucans.</title>
        <authorList>
            <consortium name="NISC Comparative Sequencing Program"/>
            <person name="Wegmann U."/>
            <person name="Louis P."/>
            <person name="Goesmann A."/>
            <person name="Henrissat B."/>
            <person name="Duncan S.H."/>
            <person name="Flint H.J."/>
        </authorList>
    </citation>
    <scope>NUCLEOTIDE SEQUENCE</scope>
    <source>
        <strain evidence="1">CECT 7703</strain>
    </source>
</reference>
<sequence length="124" mass="13849">MTKPNAPSTTRLATHTSIRGANAGYTRLCLVSVAAADAAKALITRAARHSGFQDNYRRCSAIPRGALLQRYLVARGRRTQRYYQAIETYLGTYRQDFTQPLCAADLISRRRVALQPFTSKQQAK</sequence>
<gene>
    <name evidence="1" type="ORF">QWZ03_01765</name>
</gene>
<proteinExistence type="predicted"/>
<evidence type="ECO:0000313" key="2">
    <source>
        <dbReference type="Proteomes" id="UP001180081"/>
    </source>
</evidence>
<reference evidence="1" key="2">
    <citation type="submission" date="2023-06" db="EMBL/GenBank/DDBJ databases">
        <authorList>
            <person name="Lucena T."/>
            <person name="Sun Q."/>
        </authorList>
    </citation>
    <scope>NUCLEOTIDE SEQUENCE</scope>
    <source>
        <strain evidence="1">CECT 7703</strain>
    </source>
</reference>
<keyword evidence="2" id="KW-1185">Reference proteome</keyword>
<accession>A0ABT8AZS3</accession>
<dbReference type="Proteomes" id="UP001180081">
    <property type="component" value="Unassembled WGS sequence"/>
</dbReference>
<protein>
    <submittedName>
        <fullName evidence="1">Uncharacterized protein</fullName>
    </submittedName>
</protein>
<dbReference type="RefSeq" id="WP_290331155.1">
    <property type="nucleotide sequence ID" value="NZ_JAUFPU010000002.1"/>
</dbReference>
<organism evidence="1 2">
    <name type="scientific">Chitinimonas viridis</name>
    <dbReference type="NCBI Taxonomy" id="664880"/>
    <lineage>
        <taxon>Bacteria</taxon>
        <taxon>Pseudomonadati</taxon>
        <taxon>Pseudomonadota</taxon>
        <taxon>Betaproteobacteria</taxon>
        <taxon>Neisseriales</taxon>
        <taxon>Chitinibacteraceae</taxon>
        <taxon>Chitinimonas</taxon>
    </lineage>
</organism>
<comment type="caution">
    <text evidence="1">The sequence shown here is derived from an EMBL/GenBank/DDBJ whole genome shotgun (WGS) entry which is preliminary data.</text>
</comment>
<name>A0ABT8AZS3_9NEIS</name>